<dbReference type="GO" id="GO:0005730">
    <property type="term" value="C:nucleolus"/>
    <property type="evidence" value="ECO:0000318"/>
    <property type="project" value="GO_Central"/>
</dbReference>
<keyword evidence="3" id="KW-1185">Reference proteome</keyword>
<proteinExistence type="predicted"/>
<dbReference type="GO" id="GO:0006382">
    <property type="term" value="P:adenosine to inosine editing"/>
    <property type="evidence" value="ECO:0000318"/>
    <property type="project" value="GO_Central"/>
</dbReference>
<dbReference type="InParanoid" id="A2ESN4"/>
<dbReference type="FunCoup" id="A2ESN4">
    <property type="interactions" value="362"/>
</dbReference>
<dbReference type="GO" id="GO:0005737">
    <property type="term" value="C:cytoplasm"/>
    <property type="evidence" value="ECO:0000318"/>
    <property type="project" value="GO_Central"/>
</dbReference>
<accession>A2ESN4</accession>
<dbReference type="AlphaFoldDB" id="A2ESN4"/>
<dbReference type="STRING" id="5722.A2ESN4"/>
<dbReference type="PROSITE" id="PS50141">
    <property type="entry name" value="A_DEAMIN_EDITASE"/>
    <property type="match status" value="1"/>
</dbReference>
<dbReference type="OrthoDB" id="10268011at2759"/>
<dbReference type="EMBL" id="DS113478">
    <property type="protein sequence ID" value="EAY04343.1"/>
    <property type="molecule type" value="Genomic_DNA"/>
</dbReference>
<dbReference type="PANTHER" id="PTHR10910:SF62">
    <property type="entry name" value="AT07585P-RELATED"/>
    <property type="match status" value="1"/>
</dbReference>
<evidence type="ECO:0000313" key="3">
    <source>
        <dbReference type="Proteomes" id="UP000001542"/>
    </source>
</evidence>
<dbReference type="KEGG" id="tva:4762198"/>
<dbReference type="GO" id="GO:0003725">
    <property type="term" value="F:double-stranded RNA binding"/>
    <property type="evidence" value="ECO:0000318"/>
    <property type="project" value="GO_Central"/>
</dbReference>
<dbReference type="PANTHER" id="PTHR10910">
    <property type="entry name" value="EUKARYOTE SPECIFIC DSRNA BINDING PROTEIN"/>
    <property type="match status" value="1"/>
</dbReference>
<dbReference type="Pfam" id="PF02137">
    <property type="entry name" value="A_deamin"/>
    <property type="match status" value="1"/>
</dbReference>
<reference evidence="2" key="1">
    <citation type="submission" date="2006-10" db="EMBL/GenBank/DDBJ databases">
        <authorList>
            <person name="Amadeo P."/>
            <person name="Zhao Q."/>
            <person name="Wortman J."/>
            <person name="Fraser-Liggett C."/>
            <person name="Carlton J."/>
        </authorList>
    </citation>
    <scope>NUCLEOTIDE SEQUENCE</scope>
    <source>
        <strain evidence="2">G3</strain>
    </source>
</reference>
<dbReference type="VEuPathDB" id="TrichDB:TVAGG3_0220760"/>
<sequence>MDFDEKWFSTVEQAVIAQYNKLKVKGDIDNSVLAGFLLYNSEENNLKVISLATGTKLMSGDQRDKDKAIGPIFVHDCHAEILARRCLQKWIWSELNDLFKERHLDPKYTLHFYTSTPPCGDCCVHIKPDAVLVETGAKPFGWDQSQLATSPPNIVRGKPGRGSRSPVMSCSDKITTWIHAGLEGNLLSSFVDPIYLKTICVGNGNLESCQRCFFKRLPNTSDVKIICGVSEWKQNLDSPAASSVSYCIGEDYELISPKFGRKFGVIPKNQENPRFMPSVCDAMMLRRYCLKKSIKNIKFGEAKLQNKEYNDKKNKIKEELLKHGGTWAPKLQEEKDWEYDEERMTPKLPERER</sequence>
<dbReference type="GO" id="GO:0006396">
    <property type="term" value="P:RNA processing"/>
    <property type="evidence" value="ECO:0000318"/>
    <property type="project" value="GO_Central"/>
</dbReference>
<reference evidence="2" key="2">
    <citation type="journal article" date="2007" name="Science">
        <title>Draft genome sequence of the sexually transmitted pathogen Trichomonas vaginalis.</title>
        <authorList>
            <person name="Carlton J.M."/>
            <person name="Hirt R.P."/>
            <person name="Silva J.C."/>
            <person name="Delcher A.L."/>
            <person name="Schatz M."/>
            <person name="Zhao Q."/>
            <person name="Wortman J.R."/>
            <person name="Bidwell S.L."/>
            <person name="Alsmark U.C.M."/>
            <person name="Besteiro S."/>
            <person name="Sicheritz-Ponten T."/>
            <person name="Noel C.J."/>
            <person name="Dacks J.B."/>
            <person name="Foster P.G."/>
            <person name="Simillion C."/>
            <person name="Van de Peer Y."/>
            <person name="Miranda-Saavedra D."/>
            <person name="Barton G.J."/>
            <person name="Westrop G.D."/>
            <person name="Mueller S."/>
            <person name="Dessi D."/>
            <person name="Fiori P.L."/>
            <person name="Ren Q."/>
            <person name="Paulsen I."/>
            <person name="Zhang H."/>
            <person name="Bastida-Corcuera F.D."/>
            <person name="Simoes-Barbosa A."/>
            <person name="Brown M.T."/>
            <person name="Hayes R.D."/>
            <person name="Mukherjee M."/>
            <person name="Okumura C.Y."/>
            <person name="Schneider R."/>
            <person name="Smith A.J."/>
            <person name="Vanacova S."/>
            <person name="Villalvazo M."/>
            <person name="Haas B.J."/>
            <person name="Pertea M."/>
            <person name="Feldblyum T.V."/>
            <person name="Utterback T.R."/>
            <person name="Shu C.L."/>
            <person name="Osoegawa K."/>
            <person name="de Jong P.J."/>
            <person name="Hrdy I."/>
            <person name="Horvathova L."/>
            <person name="Zubacova Z."/>
            <person name="Dolezal P."/>
            <person name="Malik S.B."/>
            <person name="Logsdon J.M. Jr."/>
            <person name="Henze K."/>
            <person name="Gupta A."/>
            <person name="Wang C.C."/>
            <person name="Dunne R.L."/>
            <person name="Upcroft J.A."/>
            <person name="Upcroft P."/>
            <person name="White O."/>
            <person name="Salzberg S.L."/>
            <person name="Tang P."/>
            <person name="Chiu C.-H."/>
            <person name="Lee Y.-S."/>
            <person name="Embley T.M."/>
            <person name="Coombs G.H."/>
            <person name="Mottram J.C."/>
            <person name="Tachezy J."/>
            <person name="Fraser-Liggett C.M."/>
            <person name="Johnson P.J."/>
        </authorList>
    </citation>
    <scope>NUCLEOTIDE SEQUENCE [LARGE SCALE GENOMIC DNA]</scope>
    <source>
        <strain evidence="2">G3</strain>
    </source>
</reference>
<organism evidence="2 3">
    <name type="scientific">Trichomonas vaginalis (strain ATCC PRA-98 / G3)</name>
    <dbReference type="NCBI Taxonomy" id="412133"/>
    <lineage>
        <taxon>Eukaryota</taxon>
        <taxon>Metamonada</taxon>
        <taxon>Parabasalia</taxon>
        <taxon>Trichomonadida</taxon>
        <taxon>Trichomonadidae</taxon>
        <taxon>Trichomonas</taxon>
    </lineage>
</organism>
<name>A2ESN4_TRIV3</name>
<protein>
    <recommendedName>
        <fullName evidence="1">A to I editase domain-containing protein</fullName>
    </recommendedName>
</protein>
<evidence type="ECO:0000313" key="2">
    <source>
        <dbReference type="EMBL" id="EAY04343.1"/>
    </source>
</evidence>
<dbReference type="InterPro" id="IPR002466">
    <property type="entry name" value="A_deamin"/>
</dbReference>
<gene>
    <name evidence="2" type="ORF">TVAG_069930</name>
</gene>
<dbReference type="SMR" id="A2ESN4"/>
<evidence type="ECO:0000259" key="1">
    <source>
        <dbReference type="PROSITE" id="PS50141"/>
    </source>
</evidence>
<dbReference type="GO" id="GO:0003726">
    <property type="term" value="F:double-stranded RNA adenosine deaminase activity"/>
    <property type="evidence" value="ECO:0000318"/>
    <property type="project" value="GO_Central"/>
</dbReference>
<dbReference type="GO" id="GO:0008251">
    <property type="term" value="F:tRNA-specific adenosine deaminase activity"/>
    <property type="evidence" value="ECO:0000318"/>
    <property type="project" value="GO_Central"/>
</dbReference>
<dbReference type="eggNOG" id="KOG2777">
    <property type="taxonomic scope" value="Eukaryota"/>
</dbReference>
<dbReference type="SMART" id="SM00552">
    <property type="entry name" value="ADEAMc"/>
    <property type="match status" value="1"/>
</dbReference>
<dbReference type="VEuPathDB" id="TrichDB:TVAG_069930"/>
<dbReference type="Proteomes" id="UP000001542">
    <property type="component" value="Unassembled WGS sequence"/>
</dbReference>
<dbReference type="RefSeq" id="XP_001316566.1">
    <property type="nucleotide sequence ID" value="XM_001316531.1"/>
</dbReference>
<feature type="domain" description="A to I editase" evidence="1">
    <location>
        <begin position="50"/>
        <end position="208"/>
    </location>
</feature>